<sequence length="110" mass="12221">MDSTHRLHLATRIHFALLRELGSGIDVGLMLSRDLYALDVINVCRASENEELEQLAEQFVRVSQAQPSDGAAASRPVRPRPVTPFPAQPTRSAWWRHLSAAFHPSPIGAR</sequence>
<dbReference type="OrthoDB" id="9155398at2"/>
<keyword evidence="3" id="KW-1185">Reference proteome</keyword>
<name>A0A2S5SSH7_9BURK</name>
<proteinExistence type="predicted"/>
<feature type="region of interest" description="Disordered" evidence="1">
    <location>
        <begin position="66"/>
        <end position="88"/>
    </location>
</feature>
<dbReference type="AlphaFoldDB" id="A0A2S5SSH7"/>
<evidence type="ECO:0000256" key="1">
    <source>
        <dbReference type="SAM" id="MobiDB-lite"/>
    </source>
</evidence>
<accession>A0A2S5SSH7</accession>
<comment type="caution">
    <text evidence="2">The sequence shown here is derived from an EMBL/GenBank/DDBJ whole genome shotgun (WGS) entry which is preliminary data.</text>
</comment>
<gene>
    <name evidence="2" type="ORF">C1704_12265</name>
</gene>
<evidence type="ECO:0000313" key="3">
    <source>
        <dbReference type="Proteomes" id="UP000238605"/>
    </source>
</evidence>
<protein>
    <submittedName>
        <fullName evidence="2">Uncharacterized protein</fullName>
    </submittedName>
</protein>
<evidence type="ECO:0000313" key="2">
    <source>
        <dbReference type="EMBL" id="PPE65692.1"/>
    </source>
</evidence>
<reference evidence="2 3" key="1">
    <citation type="submission" date="2018-02" db="EMBL/GenBank/DDBJ databases">
        <title>Reclassifiation of [Polyangium] brachysporum DSM 7029 as Guopingzhaonella breviflexa gen. nov., sp. nov., a member of the family Comamonadaceae.</title>
        <authorList>
            <person name="Tang B."/>
        </authorList>
    </citation>
    <scope>NUCLEOTIDE SEQUENCE [LARGE SCALE GENOMIC DNA]</scope>
    <source>
        <strain evidence="2 3">BCRC 80649</strain>
    </source>
</reference>
<dbReference type="Proteomes" id="UP000238605">
    <property type="component" value="Unassembled WGS sequence"/>
</dbReference>
<dbReference type="EMBL" id="PSNX01000011">
    <property type="protein sequence ID" value="PPE65692.1"/>
    <property type="molecule type" value="Genomic_DNA"/>
</dbReference>
<organism evidence="2 3">
    <name type="scientific">Caldimonas caldifontis</name>
    <dbReference type="NCBI Taxonomy" id="1452508"/>
    <lineage>
        <taxon>Bacteria</taxon>
        <taxon>Pseudomonadati</taxon>
        <taxon>Pseudomonadota</taxon>
        <taxon>Betaproteobacteria</taxon>
        <taxon>Burkholderiales</taxon>
        <taxon>Sphaerotilaceae</taxon>
        <taxon>Caldimonas</taxon>
    </lineage>
</organism>
<dbReference type="RefSeq" id="WP_104303026.1">
    <property type="nucleotide sequence ID" value="NZ_PSNX01000011.1"/>
</dbReference>